<proteinExistence type="predicted"/>
<dbReference type="Proteomes" id="UP000176650">
    <property type="component" value="Unassembled WGS sequence"/>
</dbReference>
<dbReference type="GO" id="GO:0003676">
    <property type="term" value="F:nucleic acid binding"/>
    <property type="evidence" value="ECO:0007669"/>
    <property type="project" value="InterPro"/>
</dbReference>
<dbReference type="EMBL" id="MEYS01000002">
    <property type="protein sequence ID" value="OGD34019.1"/>
    <property type="molecule type" value="Genomic_DNA"/>
</dbReference>
<feature type="domain" description="YprB ribonuclease H-like" evidence="1">
    <location>
        <begin position="29"/>
        <end position="154"/>
    </location>
</feature>
<evidence type="ECO:0000313" key="2">
    <source>
        <dbReference type="EMBL" id="OGD34019.1"/>
    </source>
</evidence>
<dbReference type="InterPro" id="IPR038720">
    <property type="entry name" value="YprB_RNase_H-like_dom"/>
</dbReference>
<dbReference type="InterPro" id="IPR012337">
    <property type="entry name" value="RNaseH-like_sf"/>
</dbReference>
<dbReference type="STRING" id="1797298.A2988_00860"/>
<dbReference type="Pfam" id="PF13482">
    <property type="entry name" value="RNase_H_2"/>
    <property type="match status" value="1"/>
</dbReference>
<dbReference type="AlphaFoldDB" id="A0A1F5BTR3"/>
<comment type="caution">
    <text evidence="2">The sequence shown here is derived from an EMBL/GenBank/DDBJ whole genome shotgun (WGS) entry which is preliminary data.</text>
</comment>
<reference evidence="2 3" key="1">
    <citation type="journal article" date="2016" name="Nat. Commun.">
        <title>Thousands of microbial genomes shed light on interconnected biogeochemical processes in an aquifer system.</title>
        <authorList>
            <person name="Anantharaman K."/>
            <person name="Brown C.T."/>
            <person name="Hug L.A."/>
            <person name="Sharon I."/>
            <person name="Castelle C.J."/>
            <person name="Probst A.J."/>
            <person name="Thomas B.C."/>
            <person name="Singh A."/>
            <person name="Wilkins M.J."/>
            <person name="Karaoz U."/>
            <person name="Brodie E.L."/>
            <person name="Williams K.H."/>
            <person name="Hubbard S.S."/>
            <person name="Banfield J.F."/>
        </authorList>
    </citation>
    <scope>NUCLEOTIDE SEQUENCE [LARGE SCALE GENOMIC DNA]</scope>
</reference>
<evidence type="ECO:0000313" key="3">
    <source>
        <dbReference type="Proteomes" id="UP000176650"/>
    </source>
</evidence>
<gene>
    <name evidence="2" type="ORF">A2988_00860</name>
</gene>
<accession>A0A1F5BTR3</accession>
<evidence type="ECO:0000259" key="1">
    <source>
        <dbReference type="Pfam" id="PF13482"/>
    </source>
</evidence>
<sequence>MKDQLVLDLETQFEFAEVGGRDYVHLLKVSLVGVYSYLQDEFLSFEEHEIPKLEELLKNTDLIVGFNTKFFDYTVLQPYLKEVDLKKMRSCDIMEDATNVLGFRVSLDSVAKATLGTQKSGHGLDAIRYFREGNMDALRKYCLDDVRITRDVFEYGRHNGKILFVSRYQNESGVVPVTWKFNTAQKNSPASAASEADVMPEAVSSHRADVKTGNYSLF</sequence>
<dbReference type="InterPro" id="IPR036397">
    <property type="entry name" value="RNaseH_sf"/>
</dbReference>
<dbReference type="Gene3D" id="3.30.420.10">
    <property type="entry name" value="Ribonuclease H-like superfamily/Ribonuclease H"/>
    <property type="match status" value="1"/>
</dbReference>
<protein>
    <recommendedName>
        <fullName evidence="1">YprB ribonuclease H-like domain-containing protein</fullName>
    </recommendedName>
</protein>
<name>A0A1F5BTR3_9BACT</name>
<dbReference type="SUPFAM" id="SSF53098">
    <property type="entry name" value="Ribonuclease H-like"/>
    <property type="match status" value="1"/>
</dbReference>
<organism evidence="2 3">
    <name type="scientific">Candidatus Azambacteria bacterium RIFCSPLOWO2_01_FULL_46_25</name>
    <dbReference type="NCBI Taxonomy" id="1797298"/>
    <lineage>
        <taxon>Bacteria</taxon>
        <taxon>Candidatus Azamiibacteriota</taxon>
    </lineage>
</organism>